<organism evidence="5 6">
    <name type="scientific">Geodermatophilus pulveris</name>
    <dbReference type="NCBI Taxonomy" id="1564159"/>
    <lineage>
        <taxon>Bacteria</taxon>
        <taxon>Bacillati</taxon>
        <taxon>Actinomycetota</taxon>
        <taxon>Actinomycetes</taxon>
        <taxon>Geodermatophilales</taxon>
        <taxon>Geodermatophilaceae</taxon>
        <taxon>Geodermatophilus</taxon>
    </lineage>
</organism>
<feature type="domain" description="Glycosyltransferase subfamily 4-like N-terminal" evidence="4">
    <location>
        <begin position="14"/>
        <end position="177"/>
    </location>
</feature>
<dbReference type="SUPFAM" id="SSF53756">
    <property type="entry name" value="UDP-Glycosyltransferase/glycogen phosphorylase"/>
    <property type="match status" value="1"/>
</dbReference>
<dbReference type="Proteomes" id="UP000198373">
    <property type="component" value="Unassembled WGS sequence"/>
</dbReference>
<dbReference type="RefSeq" id="WP_218822433.1">
    <property type="nucleotide sequence ID" value="NZ_FZOO01000012.1"/>
</dbReference>
<dbReference type="InterPro" id="IPR028098">
    <property type="entry name" value="Glyco_trans_4-like_N"/>
</dbReference>
<proteinExistence type="predicted"/>
<dbReference type="GO" id="GO:0016758">
    <property type="term" value="F:hexosyltransferase activity"/>
    <property type="evidence" value="ECO:0007669"/>
    <property type="project" value="TreeGrafter"/>
</dbReference>
<name>A0A239J349_9ACTN</name>
<dbReference type="InterPro" id="IPR050194">
    <property type="entry name" value="Glycosyltransferase_grp1"/>
</dbReference>
<accession>A0A239J349</accession>
<dbReference type="InterPro" id="IPR001296">
    <property type="entry name" value="Glyco_trans_1"/>
</dbReference>
<evidence type="ECO:0000259" key="4">
    <source>
        <dbReference type="Pfam" id="PF13439"/>
    </source>
</evidence>
<evidence type="ECO:0000256" key="2">
    <source>
        <dbReference type="ARBA" id="ARBA00022679"/>
    </source>
</evidence>
<keyword evidence="6" id="KW-1185">Reference proteome</keyword>
<reference evidence="6" key="1">
    <citation type="submission" date="2017-06" db="EMBL/GenBank/DDBJ databases">
        <authorList>
            <person name="Varghese N."/>
            <person name="Submissions S."/>
        </authorList>
    </citation>
    <scope>NUCLEOTIDE SEQUENCE [LARGE SCALE GENOMIC DNA]</scope>
    <source>
        <strain evidence="6">DSM 46839</strain>
    </source>
</reference>
<dbReference type="EMBL" id="FZOO01000012">
    <property type="protein sequence ID" value="SNS99084.1"/>
    <property type="molecule type" value="Genomic_DNA"/>
</dbReference>
<dbReference type="Gene3D" id="3.40.50.2000">
    <property type="entry name" value="Glycogen Phosphorylase B"/>
    <property type="match status" value="2"/>
</dbReference>
<dbReference type="AlphaFoldDB" id="A0A239J349"/>
<sequence length="375" mass="40237">MRVVVVTESFLPQVNGVTNSVLRVCEHLQGRGSEVLVVAPGQGPTEYAGARVARTPSVRLPGYAGFRVGRPWQGMTATLRDFRPDVVHLASPAWLGAQAARTARRLGVPVVAVHQTDLVRFSASYGVTTGVDRAVWARLRRVYGSAACTLAPSRATVEELQARGVPRVRRWARGVDTRAFSPAHRDPQLRRRLAPRGELLVGYVGRLAREKEVHLLAALQGLPDVRLVVVGDGPQRPALEQLLPDAAFPGFLGGTELSRTVASLDVFVHTGSSETYCQAAQEALASAVPVVAPAAGGLLDVVADGHTGLLFEPGSAADLRRRVEQLTADPDRRHRMSRAARWAVRGRTWEAVGEELLGHYADALRGPGSAAVRAA</sequence>
<keyword evidence="1 5" id="KW-0328">Glycosyltransferase</keyword>
<evidence type="ECO:0000259" key="3">
    <source>
        <dbReference type="Pfam" id="PF00534"/>
    </source>
</evidence>
<evidence type="ECO:0000313" key="6">
    <source>
        <dbReference type="Proteomes" id="UP000198373"/>
    </source>
</evidence>
<feature type="domain" description="Glycosyl transferase family 1" evidence="3">
    <location>
        <begin position="193"/>
        <end position="341"/>
    </location>
</feature>
<evidence type="ECO:0000256" key="1">
    <source>
        <dbReference type="ARBA" id="ARBA00022676"/>
    </source>
</evidence>
<dbReference type="PANTHER" id="PTHR45947:SF3">
    <property type="entry name" value="SULFOQUINOVOSYL TRANSFERASE SQD2"/>
    <property type="match status" value="1"/>
</dbReference>
<gene>
    <name evidence="5" type="ORF">SAMN06893096_11268</name>
</gene>
<dbReference type="CDD" id="cd03814">
    <property type="entry name" value="GT4-like"/>
    <property type="match status" value="1"/>
</dbReference>
<dbReference type="Pfam" id="PF00534">
    <property type="entry name" value="Glycos_transf_1"/>
    <property type="match status" value="1"/>
</dbReference>
<dbReference type="Pfam" id="PF13439">
    <property type="entry name" value="Glyco_transf_4"/>
    <property type="match status" value="1"/>
</dbReference>
<protein>
    <submittedName>
        <fullName evidence="5">Phosphatidylinositol alpha 1,6-mannosyltransferase</fullName>
    </submittedName>
</protein>
<dbReference type="PANTHER" id="PTHR45947">
    <property type="entry name" value="SULFOQUINOVOSYL TRANSFERASE SQD2"/>
    <property type="match status" value="1"/>
</dbReference>
<keyword evidence="2 5" id="KW-0808">Transferase</keyword>
<dbReference type="GO" id="GO:1901137">
    <property type="term" value="P:carbohydrate derivative biosynthetic process"/>
    <property type="evidence" value="ECO:0007669"/>
    <property type="project" value="UniProtKB-ARBA"/>
</dbReference>
<evidence type="ECO:0000313" key="5">
    <source>
        <dbReference type="EMBL" id="SNS99084.1"/>
    </source>
</evidence>